<evidence type="ECO:0008006" key="4">
    <source>
        <dbReference type="Google" id="ProtNLM"/>
    </source>
</evidence>
<dbReference type="EMBL" id="JAKIKS010000073">
    <property type="protein sequence ID" value="MCL1126088.1"/>
    <property type="molecule type" value="Genomic_DNA"/>
</dbReference>
<reference evidence="2 3" key="1">
    <citation type="submission" date="2022-01" db="EMBL/GenBank/DDBJ databases">
        <title>Whole genome-based taxonomy of the Shewanellaceae.</title>
        <authorList>
            <person name="Martin-Rodriguez A.J."/>
        </authorList>
    </citation>
    <scope>NUCLEOTIDE SEQUENCE [LARGE SCALE GENOMIC DNA]</scope>
    <source>
        <strain evidence="2 3">DSM 17177</strain>
    </source>
</reference>
<protein>
    <recommendedName>
        <fullName evidence="4">MFS transporter</fullName>
    </recommendedName>
</protein>
<keyword evidence="3" id="KW-1185">Reference proteome</keyword>
<dbReference type="RefSeq" id="WP_248941434.1">
    <property type="nucleotide sequence ID" value="NZ_JAKIKS010000073.1"/>
</dbReference>
<keyword evidence="1" id="KW-0472">Membrane</keyword>
<keyword evidence="1" id="KW-0812">Transmembrane</keyword>
<dbReference type="Proteomes" id="UP001203423">
    <property type="component" value="Unassembled WGS sequence"/>
</dbReference>
<name>A0ABT0LEI2_9GAMM</name>
<keyword evidence="1" id="KW-1133">Transmembrane helix</keyword>
<proteinExistence type="predicted"/>
<comment type="caution">
    <text evidence="2">The sequence shown here is derived from an EMBL/GenBank/DDBJ whole genome shotgun (WGS) entry which is preliminary data.</text>
</comment>
<sequence length="79" mass="9013">MLTARAQGLSSVIIMAGGFMQPVFGWLIKTSQPLSQSKSHTGEAYQYVDFFWSMWLMPMAFIVALIIAWCVKETYCQRL</sequence>
<gene>
    <name evidence="2" type="ORF">L2764_16805</name>
</gene>
<feature type="transmembrane region" description="Helical" evidence="1">
    <location>
        <begin position="50"/>
        <end position="71"/>
    </location>
</feature>
<organism evidence="2 3">
    <name type="scientific">Shewanella surugensis</name>
    <dbReference type="NCBI Taxonomy" id="212020"/>
    <lineage>
        <taxon>Bacteria</taxon>
        <taxon>Pseudomonadati</taxon>
        <taxon>Pseudomonadota</taxon>
        <taxon>Gammaproteobacteria</taxon>
        <taxon>Alteromonadales</taxon>
        <taxon>Shewanellaceae</taxon>
        <taxon>Shewanella</taxon>
    </lineage>
</organism>
<feature type="transmembrane region" description="Helical" evidence="1">
    <location>
        <begin position="12"/>
        <end position="30"/>
    </location>
</feature>
<evidence type="ECO:0000313" key="2">
    <source>
        <dbReference type="EMBL" id="MCL1126088.1"/>
    </source>
</evidence>
<accession>A0ABT0LEI2</accession>
<evidence type="ECO:0000256" key="1">
    <source>
        <dbReference type="SAM" id="Phobius"/>
    </source>
</evidence>
<evidence type="ECO:0000313" key="3">
    <source>
        <dbReference type="Proteomes" id="UP001203423"/>
    </source>
</evidence>